<proteinExistence type="predicted"/>
<gene>
    <name evidence="2" type="ORF">AKL17_0135</name>
</gene>
<reference evidence="2 3" key="1">
    <citation type="submission" date="2015-09" db="EMBL/GenBank/DDBJ databases">
        <title>Complete genome sequence of Defluviimonas alba cai42t isolated from an oilfield in Xinjiang.</title>
        <authorList>
            <person name="Geng S."/>
            <person name="Pan X."/>
            <person name="Wu X."/>
        </authorList>
    </citation>
    <scope>NUCLEOTIDE SEQUENCE [LARGE SCALE GENOMIC DNA]</scope>
    <source>
        <strain evidence="3">cai42</strain>
    </source>
</reference>
<evidence type="ECO:0000313" key="3">
    <source>
        <dbReference type="Proteomes" id="UP000076128"/>
    </source>
</evidence>
<organism evidence="2 3">
    <name type="scientific">Frigidibacter mobilis</name>
    <dbReference type="NCBI Taxonomy" id="1335048"/>
    <lineage>
        <taxon>Bacteria</taxon>
        <taxon>Pseudomonadati</taxon>
        <taxon>Pseudomonadota</taxon>
        <taxon>Alphaproteobacteria</taxon>
        <taxon>Rhodobacterales</taxon>
        <taxon>Paracoccaceae</taxon>
        <taxon>Frigidibacter</taxon>
    </lineage>
</organism>
<keyword evidence="3" id="KW-1185">Reference proteome</keyword>
<dbReference type="STRING" id="1335048.AKL17_0135"/>
<sequence length="74" mass="8216">MRHAEKAARKPRTVVDIEIDKASHGLRQYARIRRKATAKREDRGVRNSAICGSGAQRRKPQGKGGAAWTDGSKF</sequence>
<feature type="region of interest" description="Disordered" evidence="1">
    <location>
        <begin position="34"/>
        <end position="74"/>
    </location>
</feature>
<dbReference type="Proteomes" id="UP000076128">
    <property type="component" value="Chromosome"/>
</dbReference>
<protein>
    <submittedName>
        <fullName evidence="2">Uncharacterized protein</fullName>
    </submittedName>
</protein>
<evidence type="ECO:0000313" key="2">
    <source>
        <dbReference type="EMBL" id="AMY67397.1"/>
    </source>
</evidence>
<dbReference type="AlphaFoldDB" id="A0A159YYJ5"/>
<evidence type="ECO:0000256" key="1">
    <source>
        <dbReference type="SAM" id="MobiDB-lite"/>
    </source>
</evidence>
<dbReference type="EMBL" id="CP012661">
    <property type="protein sequence ID" value="AMY67397.1"/>
    <property type="molecule type" value="Genomic_DNA"/>
</dbReference>
<dbReference type="KEGG" id="daa:AKL17_0135"/>
<accession>A0A159YYJ5</accession>
<name>A0A159YYJ5_9RHOB</name>